<dbReference type="EMBL" id="CP094532">
    <property type="protein sequence ID" value="UOE40884.1"/>
    <property type="molecule type" value="Genomic_DNA"/>
</dbReference>
<name>A0ABY4BPT4_9FLAO</name>
<proteinExistence type="predicted"/>
<dbReference type="RefSeq" id="WP_243548951.1">
    <property type="nucleotide sequence ID" value="NZ_CP094532.1"/>
</dbReference>
<sequence length="80" mass="9600">MHKKILAMEVIMFRPQNKKEKMLMKIFFKALNLEIEEREETTSDITNPVILERLERIRKDQEGNTIRIDPKNVWKSISSK</sequence>
<protein>
    <recommendedName>
        <fullName evidence="3">Addiction module component</fullName>
    </recommendedName>
</protein>
<evidence type="ECO:0000313" key="1">
    <source>
        <dbReference type="EMBL" id="UOE40884.1"/>
    </source>
</evidence>
<keyword evidence="2" id="KW-1185">Reference proteome</keyword>
<dbReference type="Proteomes" id="UP000831460">
    <property type="component" value="Chromosome"/>
</dbReference>
<reference evidence="1 2" key="1">
    <citation type="submission" date="2022-03" db="EMBL/GenBank/DDBJ databases">
        <title>Chryseobacterium sp. isolated from particulate matters in swine house.</title>
        <authorList>
            <person name="Won M."/>
            <person name="Kim S.-J."/>
            <person name="Kwon S.-W."/>
        </authorList>
    </citation>
    <scope>NUCLEOTIDE SEQUENCE [LARGE SCALE GENOMIC DNA]</scope>
    <source>
        <strain evidence="1 2">SC2-2</strain>
    </source>
</reference>
<evidence type="ECO:0000313" key="2">
    <source>
        <dbReference type="Proteomes" id="UP000831460"/>
    </source>
</evidence>
<accession>A0ABY4BPT4</accession>
<gene>
    <name evidence="1" type="ORF">MTP09_13410</name>
</gene>
<evidence type="ECO:0008006" key="3">
    <source>
        <dbReference type="Google" id="ProtNLM"/>
    </source>
</evidence>
<organism evidence="1 2">
    <name type="scientific">Chryseobacterium suipulveris</name>
    <dbReference type="NCBI Taxonomy" id="2929800"/>
    <lineage>
        <taxon>Bacteria</taxon>
        <taxon>Pseudomonadati</taxon>
        <taxon>Bacteroidota</taxon>
        <taxon>Flavobacteriia</taxon>
        <taxon>Flavobacteriales</taxon>
        <taxon>Weeksellaceae</taxon>
        <taxon>Chryseobacterium group</taxon>
        <taxon>Chryseobacterium</taxon>
    </lineage>
</organism>